<evidence type="ECO:0000313" key="2">
    <source>
        <dbReference type="Proteomes" id="UP001595191"/>
    </source>
</evidence>
<keyword evidence="2" id="KW-1185">Reference proteome</keyword>
<reference evidence="1" key="1">
    <citation type="submission" date="2024-09" db="EMBL/GenBank/DDBJ databases">
        <authorList>
            <person name="Liu J."/>
        </authorList>
    </citation>
    <scope>NUCLEOTIDE SEQUENCE</scope>
    <source>
        <strain evidence="1">NBU2967</strain>
    </source>
</reference>
<accession>A0ACC7LG89</accession>
<organism evidence="1 2">
    <name type="scientific">Meishania litoralis</name>
    <dbReference type="NCBI Taxonomy" id="3434685"/>
    <lineage>
        <taxon>Bacteria</taxon>
        <taxon>Pseudomonadati</taxon>
        <taxon>Bacteroidota</taxon>
        <taxon>Flavobacteriia</taxon>
        <taxon>Flavobacteriales</taxon>
        <taxon>Flavobacteriaceae</taxon>
        <taxon>Meishania</taxon>
    </lineage>
</organism>
<comment type="caution">
    <text evidence="1">The sequence shown here is derived from an EMBL/GenBank/DDBJ whole genome shotgun (WGS) entry which is preliminary data.</text>
</comment>
<protein>
    <submittedName>
        <fullName evidence="1">T9SS type B sorting domain-containing protein</fullName>
    </submittedName>
</protein>
<evidence type="ECO:0000313" key="1">
    <source>
        <dbReference type="EMBL" id="MFH6601975.1"/>
    </source>
</evidence>
<proteinExistence type="predicted"/>
<gene>
    <name evidence="1" type="ORF">ACEZ3G_00690</name>
</gene>
<name>A0ACC7LG89_9FLAO</name>
<dbReference type="Proteomes" id="UP001595191">
    <property type="component" value="Unassembled WGS sequence"/>
</dbReference>
<dbReference type="EMBL" id="JBHFPV010000001">
    <property type="protein sequence ID" value="MFH6601975.1"/>
    <property type="molecule type" value="Genomic_DNA"/>
</dbReference>
<sequence length="484" mass="53685">MSKKLFYFGLLFLGMISQAQECPVIFYPSDGTTDVPVDVTLTWPEVTGINGYLLSLGTTPGGNDIINREVLGLRNSFKPPVGLPESTTIYASLSIIQSNTIPLACNVIRFTTSEVTTRPTCTIMAAPDNNAANVTVVTDLIWNYSPTATSYNLSIGTSEGGTEILDNFNVGNVLSYNPPADLPQDVWIYVTVRPENENGIAQTCNEERFFTGAINDPCEDIDPITGETKTLAPAMEFPSIFIKCKDSPPIDVVADDGADGYRWYRIENGSETLLSQSRNFKITEAGNYFLEAYNWIDKSGTTLECSSINNFNVLPSESPIIESIDIRKLTAGKQVTVNVTGVGDYEYALDDENGPYQKESSFYNVPEGPHVVFVRDKNGCGIVSQLIERGLKSEDFPTFFTPNHDGFNDFWQFVRPAEVKEVSEVLEGYISIFDRYGNLLFQLDPNSKGWDGNFKGRPLPSSDYWFRAVSTAQQEIKGHFTLKR</sequence>